<gene>
    <name evidence="2" type="ORF">P170DRAFT_103017</name>
</gene>
<evidence type="ECO:0000313" key="2">
    <source>
        <dbReference type="EMBL" id="PLB52396.1"/>
    </source>
</evidence>
<proteinExistence type="predicted"/>
<dbReference type="VEuPathDB" id="FungiDB:P170DRAFT_103017"/>
<comment type="caution">
    <text evidence="2">The sequence shown here is derived from an EMBL/GenBank/DDBJ whole genome shotgun (WGS) entry which is preliminary data.</text>
</comment>
<reference evidence="2 3" key="1">
    <citation type="submission" date="2016-12" db="EMBL/GenBank/DDBJ databases">
        <title>The genomes of Aspergillus section Nigri reveals drivers in fungal speciation.</title>
        <authorList>
            <consortium name="DOE Joint Genome Institute"/>
            <person name="Vesth T.C."/>
            <person name="Nybo J."/>
            <person name="Theobald S."/>
            <person name="Brandl J."/>
            <person name="Frisvad J.C."/>
            <person name="Nielsen K.F."/>
            <person name="Lyhne E.K."/>
            <person name="Kogle M.E."/>
            <person name="Kuo A."/>
            <person name="Riley R."/>
            <person name="Clum A."/>
            <person name="Nolan M."/>
            <person name="Lipzen A."/>
            <person name="Salamov A."/>
            <person name="Henrissat B."/>
            <person name="Wiebenga A."/>
            <person name="De Vries R.P."/>
            <person name="Grigoriev I.V."/>
            <person name="Mortensen U.H."/>
            <person name="Andersen M.R."/>
            <person name="Baker S.E."/>
        </authorList>
    </citation>
    <scope>NUCLEOTIDE SEQUENCE [LARGE SCALE GENOMIC DNA]</scope>
    <source>
        <strain evidence="2 3">IBT 23096</strain>
    </source>
</reference>
<evidence type="ECO:0000313" key="3">
    <source>
        <dbReference type="Proteomes" id="UP000234275"/>
    </source>
</evidence>
<name>A0A2I2GHN6_9EURO</name>
<dbReference type="RefSeq" id="XP_024707698.1">
    <property type="nucleotide sequence ID" value="XM_024842279.1"/>
</dbReference>
<accession>A0A2I2GHN6</accession>
<dbReference type="AlphaFoldDB" id="A0A2I2GHN6"/>
<evidence type="ECO:0000256" key="1">
    <source>
        <dbReference type="SAM" id="MobiDB-lite"/>
    </source>
</evidence>
<dbReference type="EMBL" id="MSFO01000002">
    <property type="protein sequence ID" value="PLB52396.1"/>
    <property type="molecule type" value="Genomic_DNA"/>
</dbReference>
<feature type="region of interest" description="Disordered" evidence="1">
    <location>
        <begin position="70"/>
        <end position="89"/>
    </location>
</feature>
<protein>
    <submittedName>
        <fullName evidence="2">Uncharacterized protein</fullName>
    </submittedName>
</protein>
<dbReference type="Proteomes" id="UP000234275">
    <property type="component" value="Unassembled WGS sequence"/>
</dbReference>
<keyword evidence="3" id="KW-1185">Reference proteome</keyword>
<dbReference type="GeneID" id="36549974"/>
<sequence>MRKPNHMYPWGFVSPPLLRLMKDAVCLFVCLPSPSTISPLEGSDRRMVCPSYTSSECTCQPNDRCRHHKKNNKEAKIETEAGRAGKKGR</sequence>
<feature type="compositionally biased region" description="Basic and acidic residues" evidence="1">
    <location>
        <begin position="72"/>
        <end position="83"/>
    </location>
</feature>
<organism evidence="2 3">
    <name type="scientific">Aspergillus steynii IBT 23096</name>
    <dbReference type="NCBI Taxonomy" id="1392250"/>
    <lineage>
        <taxon>Eukaryota</taxon>
        <taxon>Fungi</taxon>
        <taxon>Dikarya</taxon>
        <taxon>Ascomycota</taxon>
        <taxon>Pezizomycotina</taxon>
        <taxon>Eurotiomycetes</taxon>
        <taxon>Eurotiomycetidae</taxon>
        <taxon>Eurotiales</taxon>
        <taxon>Aspergillaceae</taxon>
        <taxon>Aspergillus</taxon>
        <taxon>Aspergillus subgen. Circumdati</taxon>
    </lineage>
</organism>